<accession>A0AAW5HUJ2</accession>
<feature type="transmembrane region" description="Helical" evidence="1">
    <location>
        <begin position="107"/>
        <end position="130"/>
    </location>
</feature>
<evidence type="ECO:0000256" key="2">
    <source>
        <dbReference type="SAM" id="SignalP"/>
    </source>
</evidence>
<organism evidence="3 4">
    <name type="scientific">Corynebacterium lipophilum</name>
    <dbReference type="NCBI Taxonomy" id="2804918"/>
    <lineage>
        <taxon>Bacteria</taxon>
        <taxon>Bacillati</taxon>
        <taxon>Actinomycetota</taxon>
        <taxon>Actinomycetes</taxon>
        <taxon>Mycobacteriales</taxon>
        <taxon>Corynebacteriaceae</taxon>
        <taxon>Corynebacterium</taxon>
    </lineage>
</organism>
<keyword evidence="4" id="KW-1185">Reference proteome</keyword>
<keyword evidence="1" id="KW-0812">Transmembrane</keyword>
<name>A0AAW5HUJ2_9CORY</name>
<reference evidence="3 4" key="1">
    <citation type="submission" date="2021-01" db="EMBL/GenBank/DDBJ databases">
        <title>Identification and Characterization of Corynebacterium sp.</title>
        <authorList>
            <person name="Luo Q."/>
            <person name="Qu P."/>
            <person name="Chen Q."/>
        </authorList>
    </citation>
    <scope>NUCLEOTIDE SEQUENCE [LARGE SCALE GENOMIC DNA]</scope>
    <source>
        <strain evidence="3 4">MC-18</strain>
    </source>
</reference>
<evidence type="ECO:0000256" key="1">
    <source>
        <dbReference type="SAM" id="Phobius"/>
    </source>
</evidence>
<dbReference type="RefSeq" id="WP_070975217.1">
    <property type="nucleotide sequence ID" value="NZ_JAEUWV010000006.1"/>
</dbReference>
<dbReference type="Proteomes" id="UP001205920">
    <property type="component" value="Unassembled WGS sequence"/>
</dbReference>
<keyword evidence="1" id="KW-0472">Membrane</keyword>
<keyword evidence="2" id="KW-0732">Signal</keyword>
<sequence length="138" mass="14716">MVSWKRAACSALVTATLLTSGVSVAQAQETEAGVAVPTPSRGVYIQSQKCQFRTDGKGNVLVDANGQRIPVLDEHGKPVCEDLNASSMSSMKQRPDSSAEGKEKLPWWGILLIVLGSIVGVGLTAFWLAFEQANVWIG</sequence>
<evidence type="ECO:0000313" key="3">
    <source>
        <dbReference type="EMBL" id="MCO6394552.1"/>
    </source>
</evidence>
<comment type="caution">
    <text evidence="3">The sequence shown here is derived from an EMBL/GenBank/DDBJ whole genome shotgun (WGS) entry which is preliminary data.</text>
</comment>
<protein>
    <recommendedName>
        <fullName evidence="5">Secreted protein</fullName>
    </recommendedName>
</protein>
<feature type="signal peptide" evidence="2">
    <location>
        <begin position="1"/>
        <end position="27"/>
    </location>
</feature>
<gene>
    <name evidence="3" type="ORF">JMN37_06130</name>
</gene>
<dbReference type="AlphaFoldDB" id="A0AAW5HUJ2"/>
<evidence type="ECO:0000313" key="4">
    <source>
        <dbReference type="Proteomes" id="UP001205920"/>
    </source>
</evidence>
<proteinExistence type="predicted"/>
<feature type="chain" id="PRO_5043789745" description="Secreted protein" evidence="2">
    <location>
        <begin position="28"/>
        <end position="138"/>
    </location>
</feature>
<dbReference type="EMBL" id="JAEUWV010000006">
    <property type="protein sequence ID" value="MCO6394552.1"/>
    <property type="molecule type" value="Genomic_DNA"/>
</dbReference>
<keyword evidence="1" id="KW-1133">Transmembrane helix</keyword>
<evidence type="ECO:0008006" key="5">
    <source>
        <dbReference type="Google" id="ProtNLM"/>
    </source>
</evidence>